<dbReference type="OrthoDB" id="5491447at2"/>
<dbReference type="InterPro" id="IPR025403">
    <property type="entry name" value="TgpA-like_C"/>
</dbReference>
<dbReference type="Proteomes" id="UP000251993">
    <property type="component" value="Chromosome"/>
</dbReference>
<name>A0A344TLL3_9BACT</name>
<feature type="transmembrane region" description="Helical" evidence="1">
    <location>
        <begin position="99"/>
        <end position="117"/>
    </location>
</feature>
<keyword evidence="4" id="KW-1185">Reference proteome</keyword>
<accession>A0A344TLL3</accession>
<evidence type="ECO:0000313" key="4">
    <source>
        <dbReference type="Proteomes" id="UP000251993"/>
    </source>
</evidence>
<organism evidence="3 4">
    <name type="scientific">Runella rosea</name>
    <dbReference type="NCBI Taxonomy" id="2259595"/>
    <lineage>
        <taxon>Bacteria</taxon>
        <taxon>Pseudomonadati</taxon>
        <taxon>Bacteroidota</taxon>
        <taxon>Cytophagia</taxon>
        <taxon>Cytophagales</taxon>
        <taxon>Spirosomataceae</taxon>
        <taxon>Runella</taxon>
    </lineage>
</organism>
<evidence type="ECO:0000256" key="1">
    <source>
        <dbReference type="SAM" id="Phobius"/>
    </source>
</evidence>
<dbReference type="AlphaFoldDB" id="A0A344TLL3"/>
<evidence type="ECO:0000259" key="2">
    <source>
        <dbReference type="Pfam" id="PF13559"/>
    </source>
</evidence>
<proteinExistence type="predicted"/>
<feature type="domain" description="Protein-glutamine gamma-glutamyltransferase-like C-terminal" evidence="2">
    <location>
        <begin position="170"/>
        <end position="235"/>
    </location>
</feature>
<keyword evidence="1" id="KW-1133">Transmembrane helix</keyword>
<protein>
    <submittedName>
        <fullName evidence="3">DUF4129 domain-containing protein</fullName>
    </submittedName>
</protein>
<dbReference type="KEGG" id="run:DR864_18215"/>
<evidence type="ECO:0000313" key="3">
    <source>
        <dbReference type="EMBL" id="AXE19534.1"/>
    </source>
</evidence>
<sequence length="243" mass="28553">MISSVLKRITLIILFLTAGICLQAQKNEKADTATVKAPFDQSSIVQRLPSAERLDDLRNDREYRYHNDAPPPENPLAKFWYWLMRKLSAFFQSSSYENFWQYVILATIGGFALWLLYKSEFLGGIFGRKAQDDPLSYNRITENIHELDFNKLIDEAVENHNYRLAIRLYYLRTLKQLTDKQLIHWQPTKTNRIYVDELGNLRLKTDFERLTSQFEYVWYGDFTVSEAEFGDIKEAFSSFSGKI</sequence>
<keyword evidence="1" id="KW-0472">Membrane</keyword>
<dbReference type="RefSeq" id="WP_114068304.1">
    <property type="nucleotide sequence ID" value="NZ_CP030850.1"/>
</dbReference>
<dbReference type="EMBL" id="CP030850">
    <property type="protein sequence ID" value="AXE19534.1"/>
    <property type="molecule type" value="Genomic_DNA"/>
</dbReference>
<gene>
    <name evidence="3" type="ORF">DR864_18215</name>
</gene>
<reference evidence="3 4" key="1">
    <citation type="submission" date="2018-07" db="EMBL/GenBank/DDBJ databases">
        <title>Genome sequencing of Runella.</title>
        <authorList>
            <person name="Baek M.-G."/>
            <person name="Yi H."/>
        </authorList>
    </citation>
    <scope>NUCLEOTIDE SEQUENCE [LARGE SCALE GENOMIC DNA]</scope>
    <source>
        <strain evidence="3 4">HYN0085</strain>
    </source>
</reference>
<keyword evidence="1" id="KW-0812">Transmembrane</keyword>
<dbReference type="Pfam" id="PF13559">
    <property type="entry name" value="DUF4129"/>
    <property type="match status" value="1"/>
</dbReference>